<organism evidence="7 8">
    <name type="scientific">Ceratobasidium theobromae</name>
    <dbReference type="NCBI Taxonomy" id="1582974"/>
    <lineage>
        <taxon>Eukaryota</taxon>
        <taxon>Fungi</taxon>
        <taxon>Dikarya</taxon>
        <taxon>Basidiomycota</taxon>
        <taxon>Agaricomycotina</taxon>
        <taxon>Agaricomycetes</taxon>
        <taxon>Cantharellales</taxon>
        <taxon>Ceratobasidiaceae</taxon>
        <taxon>Ceratobasidium</taxon>
    </lineage>
</organism>
<feature type="region of interest" description="Disordered" evidence="5">
    <location>
        <begin position="1692"/>
        <end position="1825"/>
    </location>
</feature>
<evidence type="ECO:0000256" key="1">
    <source>
        <dbReference type="ARBA" id="ARBA00022741"/>
    </source>
</evidence>
<feature type="compositionally biased region" description="Polar residues" evidence="5">
    <location>
        <begin position="1815"/>
        <end position="1825"/>
    </location>
</feature>
<dbReference type="GO" id="GO:0004386">
    <property type="term" value="F:helicase activity"/>
    <property type="evidence" value="ECO:0007669"/>
    <property type="project" value="UniProtKB-KW"/>
</dbReference>
<dbReference type="OrthoDB" id="3156807at2759"/>
<feature type="compositionally biased region" description="Basic and acidic residues" evidence="5">
    <location>
        <begin position="1781"/>
        <end position="1797"/>
    </location>
</feature>
<feature type="compositionally biased region" description="Basic and acidic residues" evidence="5">
    <location>
        <begin position="1692"/>
        <end position="1701"/>
    </location>
</feature>
<dbReference type="GO" id="GO:0005524">
    <property type="term" value="F:ATP binding"/>
    <property type="evidence" value="ECO:0007669"/>
    <property type="project" value="UniProtKB-KW"/>
</dbReference>
<protein>
    <submittedName>
        <fullName evidence="7">UvrD/REP helicase amino-terminal domain containing protein</fullName>
    </submittedName>
</protein>
<accession>A0A5N5QFE4</accession>
<dbReference type="PANTHER" id="PTHR21529">
    <property type="entry name" value="MAMMARY TURMOR VIRUS RECEPTOR HOMOLOG 1, 2 MTVR1, 2"/>
    <property type="match status" value="1"/>
</dbReference>
<evidence type="ECO:0000313" key="7">
    <source>
        <dbReference type="EMBL" id="KAB5590460.1"/>
    </source>
</evidence>
<evidence type="ECO:0000259" key="6">
    <source>
        <dbReference type="Pfam" id="PF00580"/>
    </source>
</evidence>
<dbReference type="PANTHER" id="PTHR21529:SF4">
    <property type="entry name" value="TPR AND ANKYRIN REPEAT-CONTAINING PROTEIN 1"/>
    <property type="match status" value="1"/>
</dbReference>
<evidence type="ECO:0000313" key="8">
    <source>
        <dbReference type="Proteomes" id="UP000383932"/>
    </source>
</evidence>
<dbReference type="InterPro" id="IPR027417">
    <property type="entry name" value="P-loop_NTPase"/>
</dbReference>
<evidence type="ECO:0000256" key="3">
    <source>
        <dbReference type="ARBA" id="ARBA00022806"/>
    </source>
</evidence>
<dbReference type="Gene3D" id="3.40.50.300">
    <property type="entry name" value="P-loop containing nucleotide triphosphate hydrolases"/>
    <property type="match status" value="2"/>
</dbReference>
<gene>
    <name evidence="7" type="ORF">CTheo_6097</name>
</gene>
<evidence type="ECO:0000256" key="5">
    <source>
        <dbReference type="SAM" id="MobiDB-lite"/>
    </source>
</evidence>
<evidence type="ECO:0000256" key="4">
    <source>
        <dbReference type="ARBA" id="ARBA00022840"/>
    </source>
</evidence>
<feature type="region of interest" description="Disordered" evidence="5">
    <location>
        <begin position="1024"/>
        <end position="1043"/>
    </location>
</feature>
<keyword evidence="3 7" id="KW-0347">Helicase</keyword>
<dbReference type="SUPFAM" id="SSF52540">
    <property type="entry name" value="P-loop containing nucleoside triphosphate hydrolases"/>
    <property type="match status" value="1"/>
</dbReference>
<keyword evidence="2" id="KW-0378">Hydrolase</keyword>
<dbReference type="EMBL" id="SSOP01000168">
    <property type="protein sequence ID" value="KAB5590460.1"/>
    <property type="molecule type" value="Genomic_DNA"/>
</dbReference>
<keyword evidence="4" id="KW-0067">ATP-binding</keyword>
<dbReference type="GO" id="GO:0016787">
    <property type="term" value="F:hydrolase activity"/>
    <property type="evidence" value="ECO:0007669"/>
    <property type="project" value="UniProtKB-KW"/>
</dbReference>
<proteinExistence type="predicted"/>
<dbReference type="InterPro" id="IPR039904">
    <property type="entry name" value="TRANK1"/>
</dbReference>
<keyword evidence="1" id="KW-0547">Nucleotide-binding</keyword>
<sequence>MESLPAGDRWAVILASRAIKELRKLHRDQNALDITWKKIKELSSGQFTMDNHTPIIGTTEKIPIFRARLSNDLRIIYQIDLVPDSANTRTRKSEYRERCRYQLQKVSWDDYVCRPAKFPHDNEIFKHDTEHASVIYDESKATKDQAEVNAIVGPHEREIVNHKGASIVVGRSGTGKTTALIYKMRGISQSESHPIRQLFVTRSRVLANHVESSFHNLVDSANIAHKTTEELAVMAEQSQGKIDQALVEFDNEVDLRNDLPPRFSLLKRSHFPLFISFEKLCTLIQGDLLLYEKHKQTQDPRLIKSLCQNKIVGYNEFKEHYWPNLRSPYKFKLNPTLVYSEIVGVIKGSTEAHNCPKRYLTREQYLEGLPGKVLAQLDMNTREQIYYIFDQYRKLLNARFELDPSDRAQCLLDFLDQVIDTSQAGFDDGFFSYYNDLDSDPDNQDQGDADDPNSMSGQKLEELVQTMISKYNRPVEFLYVDEVQDNLMVDVRLLRKLCKSVQNTYWGGDTAQTIVADAVGRRAKAPAASPFTKFELTENFRSHNGIVRCAASIVESLYIHFPNSLDHMATETARSSGEPPIIFTDASSDLGLFERFLLGSNPSSQGLFGAQQAILVRSEAVVNMLGSRVAEICPVITITDSKGLEFDDILLFNFFSTSELQAQTWDFFHSFPFKHHRADRQPTPPPSLCNELKLLYVAITRARKRCWIWDHGPVIEEMQHFWLSQGLIKTASASQLTDWGSNTSTADQWIEKGQEYFANGMYKLAAGCFKRGEHQSKARIATAYHQMSRAKLEILRQDTHETRTKLCTVAKELDACAEKTDPQSARHLWFHAASCLELAHKTRLAAKAFEKAEFYERAIRALYDEDYIDDGVEILLAHRGKLEAQVRHELFDHCRRHYIQSSDYRLFYRIFKNPDEEISYAKTNGFASQHIDLLNKHERFDELAKVYLEKRLLLKATENFVQAFTKHGHASSLNDAAKVAVDHAEWVFVLDRSKFQVPIERLRPIIEHIVPHITLLEPGFQKEASDTTNGGLNPRMSQDWDRTHPTEKLRKTLILNICLEDMSWLNSRFTTSITNKLDAWGSYNHMIAKIVESPEPSQLTAAQRLFGFKPVGLGAYSQIFVISEGSIFSEPARENKVPTQQNQYGEYLMAARYIDKLVREVFRKRLYDQLCNIYTGLSSSGWTSVYVFKPHLRSRDALQPTTRVVTSDPQFKNRFNVAAAAIKSFSPVSHVPFVGEMRISLLQRWIRRLFDILYPANGTFEQVKLNDLGPIVKGIWTCVRQYLVLPASGATSNALFPTLVVGHSIIMQLVMDEGCAKHTGRFDPQSLVCAEPTTPNDKPSIRNRLVSFYNWDDNNGLAMATYALRDISKSTDGLVDVAVVVHLVELVTCEMIVQNRAACSFSDGFAGVVLPFSWARLLAKRYAKSHVKRDASSLEDLLALVTMLSDGIKSISADGKKSWWWGKWFVGEELLSNRLEMVAIFNLRLCWCIALLFVNLQTAEYVSIALDALHHTALDWQKLNPGPLYARFNQCAVYDRESCLEILSETLNHETITSELSALISRVTCRGQPLCALVFSIRLSPPPPTRGSNHAMDSLSLLRESLPNAKLESAERDMGLDFKERCTAAAQSLAALYRSSKQTVKHAHDAGYAACLQDILQFIQTGLSTSRTQDDAMGVARVMDWVEGQLDRYREGKDFDPRAESADEASTIVAQRSISPRREPEPRSPSQTPRRASTSSLAPEPLDTPAKRRHVDPSTRRRTRPSVFATPSLVETRPQKRPKRSAMERERGVTMENRVSDSMDFEEDGPRERKRTRTSRSGSINTPAP</sequence>
<name>A0A5N5QFE4_9AGAM</name>
<dbReference type="InterPro" id="IPR014016">
    <property type="entry name" value="UvrD-like_ATP-bd"/>
</dbReference>
<feature type="domain" description="UvrD-like helicase ATP-binding" evidence="6">
    <location>
        <begin position="155"/>
        <end position="514"/>
    </location>
</feature>
<evidence type="ECO:0000256" key="2">
    <source>
        <dbReference type="ARBA" id="ARBA00022801"/>
    </source>
</evidence>
<dbReference type="Pfam" id="PF00580">
    <property type="entry name" value="UvrD-helicase"/>
    <property type="match status" value="1"/>
</dbReference>
<reference evidence="7 8" key="1">
    <citation type="journal article" date="2019" name="Fungal Biol. Biotechnol.">
        <title>Draft genome sequence of fastidious pathogen Ceratobasidium theobromae, which causes vascular-streak dieback in Theobroma cacao.</title>
        <authorList>
            <person name="Ali S.S."/>
            <person name="Asman A."/>
            <person name="Shao J."/>
            <person name="Firmansyah A.P."/>
            <person name="Susilo A.W."/>
            <person name="Rosmana A."/>
            <person name="McMahon P."/>
            <person name="Junaid M."/>
            <person name="Guest D."/>
            <person name="Kheng T.Y."/>
            <person name="Meinhardt L.W."/>
            <person name="Bailey B.A."/>
        </authorList>
    </citation>
    <scope>NUCLEOTIDE SEQUENCE [LARGE SCALE GENOMIC DNA]</scope>
    <source>
        <strain evidence="7 8">CT2</strain>
    </source>
</reference>
<dbReference type="Proteomes" id="UP000383932">
    <property type="component" value="Unassembled WGS sequence"/>
</dbReference>
<keyword evidence="8" id="KW-1185">Reference proteome</keyword>
<comment type="caution">
    <text evidence="7">The sequence shown here is derived from an EMBL/GenBank/DDBJ whole genome shotgun (WGS) entry which is preliminary data.</text>
</comment>